<feature type="region of interest" description="Disordered" evidence="6">
    <location>
        <begin position="238"/>
        <end position="262"/>
    </location>
</feature>
<sequence length="667" mass="73481">MERNRRQKLNDQLYALRSVVPTITKLDKASIIKDAIDYIQKLQEQEKRVLLEMSEMKTEREGQELVSTGMDFINNVNPFFNRRKKKRTMQFSGSSSDSPGSSSLSPAIEIIELRVCKFGDGCVVISITCTKKRDTMIKVCEAFDSLNLKVISANFTSLSGSLLHTLFVEIDDLDCYQLEKMIRAAIEDVDAPMSPMTLRRFRSRQQSFKCERLPAAFGCHKVVIDPTHRTAVGRDTAMVPSGGPQGEGHTLSKGNQGPKAISNTKISSSVQTVNGNENGKQAPSSNRSWAHVVARREEAPNVIFPGPVLERLRATIKDSITIDPELLKRAHDSMRGTLYGHGSDNCAAAPPGRKPQDSRTESIHGCPSGEPVSSQDVGPVESITGAVQRRVSNVVQSTPTMEKMDTSQPIEDPPEAMLDRGLGPWMTKQGSFRGRERGRGNDRGGSRGGGRGGGHEGGRGYGSALASESTMGSSQSGGDDRLMTFVKNRVSRERSRDGSRGLRERSRSNHKADRDQTESSPTRIQTSRPNRKLNHYREGSQRNKSPDDYGDSTCHTLLISSLDVDKVEQGPRSKAQNNDLKGKGKALNPLSPSHDELVRRLSQALSEEKPVKFREGESIDVDEPPDRGGKPVETLPEPDMEGLEENQLENSLNLRMNVASSSHKNHK</sequence>
<evidence type="ECO:0000256" key="3">
    <source>
        <dbReference type="ARBA" id="ARBA00023015"/>
    </source>
</evidence>
<comment type="caution">
    <text evidence="8">The sequence shown here is derived from an EMBL/GenBank/DDBJ whole genome shotgun (WGS) entry which is preliminary data.</text>
</comment>
<dbReference type="GO" id="GO:0043565">
    <property type="term" value="F:sequence-specific DNA binding"/>
    <property type="evidence" value="ECO:0007669"/>
    <property type="project" value="TreeGrafter"/>
</dbReference>
<evidence type="ECO:0000256" key="5">
    <source>
        <dbReference type="ARBA" id="ARBA00023242"/>
    </source>
</evidence>
<dbReference type="GO" id="GO:0046983">
    <property type="term" value="F:protein dimerization activity"/>
    <property type="evidence" value="ECO:0007669"/>
    <property type="project" value="InterPro"/>
</dbReference>
<dbReference type="OrthoDB" id="623055at2759"/>
<keyword evidence="4" id="KW-0804">Transcription</keyword>
<evidence type="ECO:0000256" key="1">
    <source>
        <dbReference type="ARBA" id="ARBA00004123"/>
    </source>
</evidence>
<protein>
    <recommendedName>
        <fullName evidence="7">BHLH domain-containing protein</fullName>
    </recommendedName>
</protein>
<feature type="compositionally biased region" description="Polar residues" evidence="6">
    <location>
        <begin position="466"/>
        <end position="477"/>
    </location>
</feature>
<name>A0A9D5D6T0_9LILI</name>
<keyword evidence="9" id="KW-1185">Reference proteome</keyword>
<feature type="compositionally biased region" description="Polar residues" evidence="6">
    <location>
        <begin position="518"/>
        <end position="528"/>
    </location>
</feature>
<reference evidence="8" key="2">
    <citation type="journal article" date="2022" name="Hortic Res">
        <title>The genome of Dioscorea zingiberensis sheds light on the biosynthesis, origin and evolution of the medicinally important diosgenin saponins.</title>
        <authorList>
            <person name="Li Y."/>
            <person name="Tan C."/>
            <person name="Li Z."/>
            <person name="Guo J."/>
            <person name="Li S."/>
            <person name="Chen X."/>
            <person name="Wang C."/>
            <person name="Dai X."/>
            <person name="Yang H."/>
            <person name="Song W."/>
            <person name="Hou L."/>
            <person name="Xu J."/>
            <person name="Tong Z."/>
            <person name="Xu A."/>
            <person name="Yuan X."/>
            <person name="Wang W."/>
            <person name="Yang Q."/>
            <person name="Chen L."/>
            <person name="Sun Z."/>
            <person name="Wang K."/>
            <person name="Pan B."/>
            <person name="Chen J."/>
            <person name="Bao Y."/>
            <person name="Liu F."/>
            <person name="Qi X."/>
            <person name="Gang D.R."/>
            <person name="Wen J."/>
            <person name="Li J."/>
        </authorList>
    </citation>
    <scope>NUCLEOTIDE SEQUENCE</scope>
    <source>
        <strain evidence="8">Dzin_1.0</strain>
    </source>
</reference>
<evidence type="ECO:0000256" key="4">
    <source>
        <dbReference type="ARBA" id="ARBA00023163"/>
    </source>
</evidence>
<dbReference type="Pfam" id="PF00010">
    <property type="entry name" value="HLH"/>
    <property type="match status" value="1"/>
</dbReference>
<feature type="compositionally biased region" description="Basic and acidic residues" evidence="6">
    <location>
        <begin position="606"/>
        <end position="617"/>
    </location>
</feature>
<feature type="region of interest" description="Disordered" evidence="6">
    <location>
        <begin position="341"/>
        <end position="378"/>
    </location>
</feature>
<dbReference type="InterPro" id="IPR051358">
    <property type="entry name" value="TF_AMS/ICE1/BHLH6-like"/>
</dbReference>
<dbReference type="Pfam" id="PF22754">
    <property type="entry name" value="bHLH-TF_ACT-like_plant"/>
    <property type="match status" value="1"/>
</dbReference>
<dbReference type="PANTHER" id="PTHR31945">
    <property type="entry name" value="TRANSCRIPTION FACTOR SCREAM2-RELATED"/>
    <property type="match status" value="1"/>
</dbReference>
<evidence type="ECO:0000259" key="7">
    <source>
        <dbReference type="PROSITE" id="PS50888"/>
    </source>
</evidence>
<dbReference type="InterPro" id="IPR011598">
    <property type="entry name" value="bHLH_dom"/>
</dbReference>
<comment type="similarity">
    <text evidence="2">Belongs to the bHLH protein family.</text>
</comment>
<dbReference type="EMBL" id="JAGGNH010000001">
    <property type="protein sequence ID" value="KAJ0985150.1"/>
    <property type="molecule type" value="Genomic_DNA"/>
</dbReference>
<dbReference type="Proteomes" id="UP001085076">
    <property type="component" value="Miscellaneous, Linkage group lg01"/>
</dbReference>
<proteinExistence type="inferred from homology"/>
<reference evidence="8" key="1">
    <citation type="submission" date="2021-03" db="EMBL/GenBank/DDBJ databases">
        <authorList>
            <person name="Li Z."/>
            <person name="Yang C."/>
        </authorList>
    </citation>
    <scope>NUCLEOTIDE SEQUENCE</scope>
    <source>
        <strain evidence="8">Dzin_1.0</strain>
        <tissue evidence="8">Leaf</tissue>
    </source>
</reference>
<dbReference type="Gene3D" id="4.10.280.10">
    <property type="entry name" value="Helix-loop-helix DNA-binding domain"/>
    <property type="match status" value="1"/>
</dbReference>
<dbReference type="PROSITE" id="PS50888">
    <property type="entry name" value="BHLH"/>
    <property type="match status" value="1"/>
</dbReference>
<accession>A0A9D5D6T0</accession>
<evidence type="ECO:0000256" key="6">
    <source>
        <dbReference type="SAM" id="MobiDB-lite"/>
    </source>
</evidence>
<dbReference type="InterPro" id="IPR054502">
    <property type="entry name" value="bHLH-TF_ACT-like_plant"/>
</dbReference>
<keyword evidence="3" id="KW-0805">Transcription regulation</keyword>
<gene>
    <name evidence="8" type="ORF">J5N97_003506</name>
</gene>
<dbReference type="InterPro" id="IPR036638">
    <property type="entry name" value="HLH_DNA-bd_sf"/>
</dbReference>
<comment type="subcellular location">
    <subcellularLocation>
        <location evidence="1">Nucleus</location>
    </subcellularLocation>
</comment>
<feature type="compositionally biased region" description="Basic and acidic residues" evidence="6">
    <location>
        <begin position="535"/>
        <end position="547"/>
    </location>
</feature>
<dbReference type="GO" id="GO:0005634">
    <property type="term" value="C:nucleus"/>
    <property type="evidence" value="ECO:0007669"/>
    <property type="project" value="UniProtKB-SubCell"/>
</dbReference>
<keyword evidence="5" id="KW-0539">Nucleus</keyword>
<organism evidence="8 9">
    <name type="scientific">Dioscorea zingiberensis</name>
    <dbReference type="NCBI Taxonomy" id="325984"/>
    <lineage>
        <taxon>Eukaryota</taxon>
        <taxon>Viridiplantae</taxon>
        <taxon>Streptophyta</taxon>
        <taxon>Embryophyta</taxon>
        <taxon>Tracheophyta</taxon>
        <taxon>Spermatophyta</taxon>
        <taxon>Magnoliopsida</taxon>
        <taxon>Liliopsida</taxon>
        <taxon>Dioscoreales</taxon>
        <taxon>Dioscoreaceae</taxon>
        <taxon>Dioscorea</taxon>
    </lineage>
</organism>
<feature type="compositionally biased region" description="Basic and acidic residues" evidence="6">
    <location>
        <begin position="433"/>
        <end position="445"/>
    </location>
</feature>
<feature type="region of interest" description="Disordered" evidence="6">
    <location>
        <begin position="394"/>
        <end position="642"/>
    </location>
</feature>
<dbReference type="AlphaFoldDB" id="A0A9D5D6T0"/>
<feature type="domain" description="BHLH" evidence="7">
    <location>
        <begin position="1"/>
        <end position="42"/>
    </location>
</feature>
<dbReference type="PANTHER" id="PTHR31945:SF26">
    <property type="entry name" value="TRANSCRIPTION FACTOR BHLH35"/>
    <property type="match status" value="1"/>
</dbReference>
<dbReference type="GO" id="GO:0003700">
    <property type="term" value="F:DNA-binding transcription factor activity"/>
    <property type="evidence" value="ECO:0007669"/>
    <property type="project" value="TreeGrafter"/>
</dbReference>
<dbReference type="SMART" id="SM00353">
    <property type="entry name" value="HLH"/>
    <property type="match status" value="1"/>
</dbReference>
<evidence type="ECO:0000256" key="2">
    <source>
        <dbReference type="ARBA" id="ARBA00005510"/>
    </source>
</evidence>
<evidence type="ECO:0000313" key="8">
    <source>
        <dbReference type="EMBL" id="KAJ0985150.1"/>
    </source>
</evidence>
<evidence type="ECO:0000313" key="9">
    <source>
        <dbReference type="Proteomes" id="UP001085076"/>
    </source>
</evidence>
<dbReference type="SUPFAM" id="SSF47459">
    <property type="entry name" value="HLH, helix-loop-helix DNA-binding domain"/>
    <property type="match status" value="1"/>
</dbReference>
<feature type="compositionally biased region" description="Basic and acidic residues" evidence="6">
    <location>
        <begin position="490"/>
        <end position="517"/>
    </location>
</feature>